<evidence type="ECO:0000256" key="5">
    <source>
        <dbReference type="ARBA" id="ARBA00023015"/>
    </source>
</evidence>
<keyword evidence="4" id="KW-0862">Zinc</keyword>
<feature type="region of interest" description="Disordered" evidence="8">
    <location>
        <begin position="79"/>
        <end position="142"/>
    </location>
</feature>
<dbReference type="SMART" id="SM00355">
    <property type="entry name" value="ZnF_C2H2"/>
    <property type="match status" value="9"/>
</dbReference>
<dbReference type="PANTHER" id="PTHR46179:SF13">
    <property type="entry name" value="C2H2-TYPE DOMAIN-CONTAINING PROTEIN"/>
    <property type="match status" value="1"/>
</dbReference>
<dbReference type="GO" id="GO:0005634">
    <property type="term" value="C:nucleus"/>
    <property type="evidence" value="ECO:0007669"/>
    <property type="project" value="UniProtKB-SubCell"/>
</dbReference>
<feature type="domain" description="C2H2-type" evidence="9">
    <location>
        <begin position="495"/>
        <end position="522"/>
    </location>
</feature>
<evidence type="ECO:0000256" key="8">
    <source>
        <dbReference type="SAM" id="MobiDB-lite"/>
    </source>
</evidence>
<feature type="region of interest" description="Disordered" evidence="8">
    <location>
        <begin position="753"/>
        <end position="773"/>
    </location>
</feature>
<feature type="domain" description="C2H2-type" evidence="9">
    <location>
        <begin position="200"/>
        <end position="228"/>
    </location>
</feature>
<dbReference type="EMBL" id="BDGG01000001">
    <property type="protein sequence ID" value="GAU90982.1"/>
    <property type="molecule type" value="Genomic_DNA"/>
</dbReference>
<keyword evidence="5" id="KW-0805">Transcription regulation</keyword>
<keyword evidence="11" id="KW-1185">Reference proteome</keyword>
<comment type="caution">
    <text evidence="10">The sequence shown here is derived from an EMBL/GenBank/DDBJ whole genome shotgun (WGS) entry which is preliminary data.</text>
</comment>
<dbReference type="PANTHER" id="PTHR46179">
    <property type="entry name" value="ZINC FINGER PROTEIN"/>
    <property type="match status" value="1"/>
</dbReference>
<feature type="domain" description="C2H2-type" evidence="9">
    <location>
        <begin position="683"/>
        <end position="708"/>
    </location>
</feature>
<evidence type="ECO:0000259" key="9">
    <source>
        <dbReference type="SMART" id="SM00355"/>
    </source>
</evidence>
<feature type="region of interest" description="Disordered" evidence="8">
    <location>
        <begin position="803"/>
        <end position="896"/>
    </location>
</feature>
<feature type="region of interest" description="Disordered" evidence="8">
    <location>
        <begin position="168"/>
        <end position="187"/>
    </location>
</feature>
<comment type="subcellular location">
    <subcellularLocation>
        <location evidence="1">Nucleus</location>
    </subcellularLocation>
</comment>
<keyword evidence="2" id="KW-0479">Metal-binding</keyword>
<evidence type="ECO:0000256" key="4">
    <source>
        <dbReference type="ARBA" id="ARBA00022833"/>
    </source>
</evidence>
<feature type="compositionally biased region" description="Acidic residues" evidence="8">
    <location>
        <begin position="870"/>
        <end position="879"/>
    </location>
</feature>
<protein>
    <recommendedName>
        <fullName evidence="9">C2H2-type domain-containing protein</fullName>
    </recommendedName>
</protein>
<feature type="compositionally biased region" description="Acidic residues" evidence="8">
    <location>
        <begin position="838"/>
        <end position="849"/>
    </location>
</feature>
<keyword evidence="7" id="KW-0539">Nucleus</keyword>
<feature type="compositionally biased region" description="Basic residues" evidence="8">
    <location>
        <begin position="806"/>
        <end position="832"/>
    </location>
</feature>
<evidence type="ECO:0000256" key="1">
    <source>
        <dbReference type="ARBA" id="ARBA00004123"/>
    </source>
</evidence>
<feature type="domain" description="C2H2-type" evidence="9">
    <location>
        <begin position="575"/>
        <end position="604"/>
    </location>
</feature>
<feature type="domain" description="C2H2-type" evidence="9">
    <location>
        <begin position="719"/>
        <end position="745"/>
    </location>
</feature>
<feature type="compositionally biased region" description="Basic residues" evidence="8">
    <location>
        <begin position="101"/>
        <end position="112"/>
    </location>
</feature>
<keyword evidence="3" id="KW-0863">Zinc-finger</keyword>
<feature type="domain" description="C2H2-type" evidence="9">
    <location>
        <begin position="318"/>
        <end position="348"/>
    </location>
</feature>
<gene>
    <name evidence="10" type="primary">RvY_03323-1</name>
    <name evidence="10" type="synonym">RvY_03323.1</name>
    <name evidence="10" type="ORF">RvY_03323</name>
</gene>
<dbReference type="AlphaFoldDB" id="A0A1D1UTE4"/>
<evidence type="ECO:0000256" key="6">
    <source>
        <dbReference type="ARBA" id="ARBA00023163"/>
    </source>
</evidence>
<accession>A0A1D1UTE4</accession>
<reference evidence="10 11" key="1">
    <citation type="journal article" date="2016" name="Nat. Commun.">
        <title>Extremotolerant tardigrade genome and improved radiotolerance of human cultured cells by tardigrade-unique protein.</title>
        <authorList>
            <person name="Hashimoto T."/>
            <person name="Horikawa D.D."/>
            <person name="Saito Y."/>
            <person name="Kuwahara H."/>
            <person name="Kozuka-Hata H."/>
            <person name="Shin-I T."/>
            <person name="Minakuchi Y."/>
            <person name="Ohishi K."/>
            <person name="Motoyama A."/>
            <person name="Aizu T."/>
            <person name="Enomoto A."/>
            <person name="Kondo K."/>
            <person name="Tanaka S."/>
            <person name="Hara Y."/>
            <person name="Koshikawa S."/>
            <person name="Sagara H."/>
            <person name="Miura T."/>
            <person name="Yokobori S."/>
            <person name="Miyagawa K."/>
            <person name="Suzuki Y."/>
            <person name="Kubo T."/>
            <person name="Oyama M."/>
            <person name="Kohara Y."/>
            <person name="Fujiyama A."/>
            <person name="Arakawa K."/>
            <person name="Katayama T."/>
            <person name="Toyoda A."/>
            <person name="Kunieda T."/>
        </authorList>
    </citation>
    <scope>NUCLEOTIDE SEQUENCE [LARGE SCALE GENOMIC DNA]</scope>
    <source>
        <strain evidence="10 11">YOKOZUNA-1</strain>
    </source>
</reference>
<feature type="compositionally biased region" description="Low complexity" evidence="8">
    <location>
        <begin position="79"/>
        <end position="91"/>
    </location>
</feature>
<dbReference type="GO" id="GO:0008270">
    <property type="term" value="F:zinc ion binding"/>
    <property type="evidence" value="ECO:0007669"/>
    <property type="project" value="UniProtKB-KW"/>
</dbReference>
<name>A0A1D1UTE4_RAMVA</name>
<dbReference type="InterPro" id="IPR051061">
    <property type="entry name" value="Zinc_finger_trans_reg"/>
</dbReference>
<evidence type="ECO:0000256" key="3">
    <source>
        <dbReference type="ARBA" id="ARBA00022771"/>
    </source>
</evidence>
<evidence type="ECO:0000313" key="10">
    <source>
        <dbReference type="EMBL" id="GAU90982.1"/>
    </source>
</evidence>
<sequence>MAGRSKDELIKEQNRTIEELKKQLALLSGGPSTLTPSTSRPTRTVIAVPIAEANGLPVTVPSDYAHHPGSYQPPTVIIVPPGVGKPPAGKASASSTPATKPKGKPGRPRGSRIAKDTTPTKVHSTRKRGRSDESSLPVDLPDSVPVAAEASAEVTDLELLLCTPAKKAKKARQPRDEEQPSGPQQHVLVLGSPHTRKIPLRCPMAECAQSDFRAWDRDLLLKHFKKYHGESHPNPVFNYLCPYEGCDYISFNEPSYGLYTHVKNVHGDYLKEVEQAMKEGATVEERSLDDFTYDMLPSQLPRTPVPILGVYNMEKSGLKCPLPVCQAGFQIYKSSSIKRLLEHFKKVHSFTHPNPVLVYCCPVADCTYSSDIGNFRVYYHLKAQHPQWIAEQQALEERQKAEKMVVPQINRSMEEHEGEGTSQHSAEGEDDEKQDEGPETDVIMMGSRSMVLEPVRCPIRGCPKAASFKATSTSVLKRHFRRFHRRTHPNPCFYFKCPVVGCNYVGSKAPGTNIWRHTKRAHPEMWAAEERAVARLRKKNDVEEGQDTRDLTELLRLEAVTDVLNPYQLVKPTQVRCRYPECSKSKPFSGADKVQIMRHYLNEHPKVNRMQDILVCCPFAGCNYEQAWPIQSLYFHVENVHGKAAKEGLEETATKSLKAIEETRPDGRTPIRIVGRPTQAGEFWCPVAGCGFSHNVLYELKKHMALAHSETHPNATFIYVCPIQGCSFAKQSNYQALCTHMTREHGLVREKMAKASGKPHQTRQEREAAIDSEEEVEEIDMTEPGVKVIKITRISKKAKAALNAKERKKAARKAARAAKKTTSAKKSTKKGKVSVLEEQAEQDLLEGQEEFTAYEGEDMELYQAAQEAEKADEEGEEKEEDRILSEEEEEEEEEEE</sequence>
<feature type="domain" description="C2H2-type" evidence="9">
    <location>
        <begin position="455"/>
        <end position="484"/>
    </location>
</feature>
<proteinExistence type="predicted"/>
<keyword evidence="6" id="KW-0804">Transcription</keyword>
<feature type="region of interest" description="Disordered" evidence="8">
    <location>
        <begin position="413"/>
        <end position="439"/>
    </location>
</feature>
<dbReference type="OrthoDB" id="10505872at2759"/>
<evidence type="ECO:0000256" key="7">
    <source>
        <dbReference type="ARBA" id="ARBA00023242"/>
    </source>
</evidence>
<feature type="compositionally biased region" description="Acidic residues" evidence="8">
    <location>
        <begin position="428"/>
        <end position="439"/>
    </location>
</feature>
<evidence type="ECO:0000256" key="2">
    <source>
        <dbReference type="ARBA" id="ARBA00022723"/>
    </source>
</evidence>
<dbReference type="GO" id="GO:0006357">
    <property type="term" value="P:regulation of transcription by RNA polymerase II"/>
    <property type="evidence" value="ECO:0007669"/>
    <property type="project" value="TreeGrafter"/>
</dbReference>
<evidence type="ECO:0000313" key="11">
    <source>
        <dbReference type="Proteomes" id="UP000186922"/>
    </source>
</evidence>
<dbReference type="Proteomes" id="UP000186922">
    <property type="component" value="Unassembled WGS sequence"/>
</dbReference>
<feature type="domain" description="C2H2-type" evidence="9">
    <location>
        <begin position="239"/>
        <end position="266"/>
    </location>
</feature>
<feature type="domain" description="C2H2-type" evidence="9">
    <location>
        <begin position="359"/>
        <end position="385"/>
    </location>
</feature>
<feature type="compositionally biased region" description="Acidic residues" evidence="8">
    <location>
        <begin position="886"/>
        <end position="896"/>
    </location>
</feature>
<dbReference type="InterPro" id="IPR013087">
    <property type="entry name" value="Znf_C2H2_type"/>
</dbReference>
<organism evidence="10 11">
    <name type="scientific">Ramazzottius varieornatus</name>
    <name type="common">Water bear</name>
    <name type="synonym">Tardigrade</name>
    <dbReference type="NCBI Taxonomy" id="947166"/>
    <lineage>
        <taxon>Eukaryota</taxon>
        <taxon>Metazoa</taxon>
        <taxon>Ecdysozoa</taxon>
        <taxon>Tardigrada</taxon>
        <taxon>Eutardigrada</taxon>
        <taxon>Parachela</taxon>
        <taxon>Hypsibioidea</taxon>
        <taxon>Ramazzottiidae</taxon>
        <taxon>Ramazzottius</taxon>
    </lineage>
</organism>